<dbReference type="AlphaFoldDB" id="A0A6G1GN54"/>
<dbReference type="EMBL" id="ML977187">
    <property type="protein sequence ID" value="KAF1982158.1"/>
    <property type="molecule type" value="Genomic_DNA"/>
</dbReference>
<gene>
    <name evidence="2" type="ORF">K402DRAFT_340875</name>
</gene>
<sequence>MAASAVENWDEDADFQGDLFSNSLSTVQTGFSSRISIHSESNAGEEDNWQVLITPNDDKSTESAISSAKQAGIPIPQNVPSSALLGGTIKRLGKKKSRPKIDDDWGDDIELPAPTSGGTGLTLKPRPSQNALRPPNTPTNVDEDFDLDWAEGSLGVRHGGTKRDNKGRSSSVSAMSPSMGSVGTLESEDDGLDGLVLPSDALDFNAMLQKRKDAYQESRPSSPAPAPASSPSAPDRHDLQLDLSDQQERPEKPALETPNTVVDEDFLDDLDFGAGELFDPKKGTVNRNIKITANKIHVPVSRTPTTTLTFTDKPVSRIPRPAGPVAGKSSNLAPVYEPGAPQNNSGRISRLAPTTTSSQLLRQKRSAPVLRSNPLSNARQQAPFLPAGISNFQSHHITAKSSSQNLRRDSNPMNQFDRPMSPPARSFSRMSAIPQPDTPSRAGFRKEFAPATLLREALSKRNVIKPARKRNFGDGSELEIFDDLPTSATKESKFTKTPAQRGPPKTLRQQPSQSRLGMYDRSTTPLPTTSQTMFPPPTPRGLARVSENTPHFARDTAASRIAREQRIAGNSLQPLRPRGEGPLMPVTVNWKAQVAARSPNLSPTAQRGKKRGEGKLPFLIKQMGTSNVKNEKGMTYNPSLQRWEGNENCLTAFQNPSTSTLPLHPTHDADHSRHHHTKSIPNLSSFQLPDRQPSPPRATPALISHISTGRGVQVERGMVFDPRQMKWLKLDPRSMAMHNADPMFSPGSISVEEEEDPFAGLDDLQDENARPETRPSSIIGPNSTGGTPGGGGSGIDDWAVGEEFDLGPAFIQRQRNEEAFSKTRVDKWFDNLEDQRAYYQQYWAYTIREQAVEWEEARLSRGSSGVIC</sequence>
<feature type="region of interest" description="Disordered" evidence="1">
    <location>
        <begin position="762"/>
        <end position="794"/>
    </location>
</feature>
<feature type="compositionally biased region" description="Basic and acidic residues" evidence="1">
    <location>
        <begin position="234"/>
        <end position="254"/>
    </location>
</feature>
<feature type="region of interest" description="Disordered" evidence="1">
    <location>
        <begin position="657"/>
        <end position="698"/>
    </location>
</feature>
<feature type="region of interest" description="Disordered" evidence="1">
    <location>
        <begin position="310"/>
        <end position="375"/>
    </location>
</feature>
<feature type="compositionally biased region" description="Polar residues" evidence="1">
    <location>
        <begin position="507"/>
        <end position="518"/>
    </location>
</feature>
<dbReference type="PANTHER" id="PTHR35140">
    <property type="entry name" value="MITOTIC CHECK POINT PROTEIN BFA1"/>
    <property type="match status" value="1"/>
</dbReference>
<protein>
    <recommendedName>
        <fullName evidence="4">Cytokinesis regulator</fullName>
    </recommendedName>
</protein>
<accession>A0A6G1GN54</accession>
<dbReference type="GO" id="GO:0044732">
    <property type="term" value="C:mitotic spindle pole body"/>
    <property type="evidence" value="ECO:0007669"/>
    <property type="project" value="TreeGrafter"/>
</dbReference>
<organism evidence="2 3">
    <name type="scientific">Aulographum hederae CBS 113979</name>
    <dbReference type="NCBI Taxonomy" id="1176131"/>
    <lineage>
        <taxon>Eukaryota</taxon>
        <taxon>Fungi</taxon>
        <taxon>Dikarya</taxon>
        <taxon>Ascomycota</taxon>
        <taxon>Pezizomycotina</taxon>
        <taxon>Dothideomycetes</taxon>
        <taxon>Pleosporomycetidae</taxon>
        <taxon>Aulographales</taxon>
        <taxon>Aulographaceae</taxon>
    </lineage>
</organism>
<feature type="region of interest" description="Disordered" evidence="1">
    <location>
        <begin position="489"/>
        <end position="518"/>
    </location>
</feature>
<dbReference type="Proteomes" id="UP000800041">
    <property type="component" value="Unassembled WGS sequence"/>
</dbReference>
<feature type="compositionally biased region" description="Polar residues" evidence="1">
    <location>
        <begin position="341"/>
        <end position="361"/>
    </location>
</feature>
<feature type="compositionally biased region" description="Low complexity" evidence="1">
    <location>
        <begin position="169"/>
        <end position="183"/>
    </location>
</feature>
<keyword evidence="3" id="KW-1185">Reference proteome</keyword>
<dbReference type="PANTHER" id="PTHR35140:SF1">
    <property type="entry name" value="MITOTIC CHECK POINT PROTEIN BFA1"/>
    <property type="match status" value="1"/>
</dbReference>
<proteinExistence type="predicted"/>
<dbReference type="InterPro" id="IPR034586">
    <property type="entry name" value="Bfa1/Byr4"/>
</dbReference>
<evidence type="ECO:0000256" key="1">
    <source>
        <dbReference type="SAM" id="MobiDB-lite"/>
    </source>
</evidence>
<evidence type="ECO:0000313" key="3">
    <source>
        <dbReference type="Proteomes" id="UP000800041"/>
    </source>
</evidence>
<reference evidence="2" key="1">
    <citation type="journal article" date="2020" name="Stud. Mycol.">
        <title>101 Dothideomycetes genomes: a test case for predicting lifestyles and emergence of pathogens.</title>
        <authorList>
            <person name="Haridas S."/>
            <person name="Albert R."/>
            <person name="Binder M."/>
            <person name="Bloem J."/>
            <person name="Labutti K."/>
            <person name="Salamov A."/>
            <person name="Andreopoulos B."/>
            <person name="Baker S."/>
            <person name="Barry K."/>
            <person name="Bills G."/>
            <person name="Bluhm B."/>
            <person name="Cannon C."/>
            <person name="Castanera R."/>
            <person name="Culley D."/>
            <person name="Daum C."/>
            <person name="Ezra D."/>
            <person name="Gonzalez J."/>
            <person name="Henrissat B."/>
            <person name="Kuo A."/>
            <person name="Liang C."/>
            <person name="Lipzen A."/>
            <person name="Lutzoni F."/>
            <person name="Magnuson J."/>
            <person name="Mondo S."/>
            <person name="Nolan M."/>
            <person name="Ohm R."/>
            <person name="Pangilinan J."/>
            <person name="Park H.-J."/>
            <person name="Ramirez L."/>
            <person name="Alfaro M."/>
            <person name="Sun H."/>
            <person name="Tritt A."/>
            <person name="Yoshinaga Y."/>
            <person name="Zwiers L.-H."/>
            <person name="Turgeon B."/>
            <person name="Goodwin S."/>
            <person name="Spatafora J."/>
            <person name="Crous P."/>
            <person name="Grigoriev I."/>
        </authorList>
    </citation>
    <scope>NUCLEOTIDE SEQUENCE</scope>
    <source>
        <strain evidence="2">CBS 113979</strain>
    </source>
</reference>
<dbReference type="OrthoDB" id="19159at2759"/>
<dbReference type="GO" id="GO:0005096">
    <property type="term" value="F:GTPase activator activity"/>
    <property type="evidence" value="ECO:0007669"/>
    <property type="project" value="InterPro"/>
</dbReference>
<name>A0A6G1GN54_9PEZI</name>
<feature type="region of interest" description="Disordered" evidence="1">
    <location>
        <begin position="58"/>
        <end position="262"/>
    </location>
</feature>
<dbReference type="GO" id="GO:0031578">
    <property type="term" value="P:mitotic spindle orientation checkpoint signaling"/>
    <property type="evidence" value="ECO:0007669"/>
    <property type="project" value="TreeGrafter"/>
</dbReference>
<evidence type="ECO:0000313" key="2">
    <source>
        <dbReference type="EMBL" id="KAF1982158.1"/>
    </source>
</evidence>
<evidence type="ECO:0008006" key="4">
    <source>
        <dbReference type="Google" id="ProtNLM"/>
    </source>
</evidence>
<dbReference type="GO" id="GO:1990334">
    <property type="term" value="C:Bfa1-Bub2 complex"/>
    <property type="evidence" value="ECO:0007669"/>
    <property type="project" value="InterPro"/>
</dbReference>